<evidence type="ECO:0000256" key="1">
    <source>
        <dbReference type="ARBA" id="ARBA00008777"/>
    </source>
</evidence>
<organism evidence="6 7">
    <name type="scientific">Hujiaoplasma nucleasis</name>
    <dbReference type="NCBI Taxonomy" id="2725268"/>
    <lineage>
        <taxon>Bacteria</taxon>
        <taxon>Bacillati</taxon>
        <taxon>Mycoplasmatota</taxon>
        <taxon>Mollicutes</taxon>
        <taxon>Candidatus Izemoplasmatales</taxon>
        <taxon>Hujiaoplasmataceae</taxon>
        <taxon>Hujiaoplasma</taxon>
    </lineage>
</organism>
<keyword evidence="2 4" id="KW-0689">Ribosomal protein</keyword>
<dbReference type="KEGG" id="tbk:HF295_05480"/>
<evidence type="ECO:0000256" key="5">
    <source>
        <dbReference type="RuleBase" id="RU000660"/>
    </source>
</evidence>
<dbReference type="GO" id="GO:0006412">
    <property type="term" value="P:translation"/>
    <property type="evidence" value="ECO:0007669"/>
    <property type="project" value="UniProtKB-UniRule"/>
</dbReference>
<keyword evidence="7" id="KW-1185">Reference proteome</keyword>
<comment type="subunit">
    <text evidence="4">Part of the 50S ribosomal subunit. Contacts protein L32.</text>
</comment>
<sequence length="120" mass="13655">MASRGYTKLNRNSANRKALIRDLATQLIMHERIETTLVKAKEIRRTVEKLITLAKKGDLNSTRIAEKTVRELKIDDQYAIVKLVKELGPKYKDRNGGYTRIYKTGPRLGDASPMAIIELV</sequence>
<protein>
    <recommendedName>
        <fullName evidence="4">Large ribosomal subunit protein bL17</fullName>
    </recommendedName>
</protein>
<dbReference type="Pfam" id="PF01196">
    <property type="entry name" value="Ribosomal_L17"/>
    <property type="match status" value="1"/>
</dbReference>
<evidence type="ECO:0000256" key="2">
    <source>
        <dbReference type="ARBA" id="ARBA00022980"/>
    </source>
</evidence>
<dbReference type="InterPro" id="IPR047859">
    <property type="entry name" value="Ribosomal_bL17_CS"/>
</dbReference>
<dbReference type="RefSeq" id="WP_312031170.1">
    <property type="nucleotide sequence ID" value="NZ_CP051151.1"/>
</dbReference>
<gene>
    <name evidence="4 6" type="primary">rplQ</name>
    <name evidence="6" type="ORF">HF295_05480</name>
</gene>
<dbReference type="PANTHER" id="PTHR14413">
    <property type="entry name" value="RIBOSOMAL PROTEIN L17"/>
    <property type="match status" value="1"/>
</dbReference>
<dbReference type="NCBIfam" id="TIGR00059">
    <property type="entry name" value="L17"/>
    <property type="match status" value="1"/>
</dbReference>
<dbReference type="InterPro" id="IPR000456">
    <property type="entry name" value="Ribosomal_bL17"/>
</dbReference>
<evidence type="ECO:0000313" key="6">
    <source>
        <dbReference type="EMBL" id="QLY40338.1"/>
    </source>
</evidence>
<dbReference type="SUPFAM" id="SSF64263">
    <property type="entry name" value="Prokaryotic ribosomal protein L17"/>
    <property type="match status" value="1"/>
</dbReference>
<keyword evidence="3 4" id="KW-0687">Ribonucleoprotein</keyword>
<proteinExistence type="inferred from homology"/>
<name>A0A7L6N521_9MOLU</name>
<dbReference type="GO" id="GO:0022625">
    <property type="term" value="C:cytosolic large ribosomal subunit"/>
    <property type="evidence" value="ECO:0007669"/>
    <property type="project" value="TreeGrafter"/>
</dbReference>
<dbReference type="AlphaFoldDB" id="A0A7L6N521"/>
<evidence type="ECO:0000256" key="3">
    <source>
        <dbReference type="ARBA" id="ARBA00023274"/>
    </source>
</evidence>
<dbReference type="InterPro" id="IPR036373">
    <property type="entry name" value="Ribosomal_bL17_sf"/>
</dbReference>
<dbReference type="GO" id="GO:0003735">
    <property type="term" value="F:structural constituent of ribosome"/>
    <property type="evidence" value="ECO:0007669"/>
    <property type="project" value="InterPro"/>
</dbReference>
<dbReference type="PANTHER" id="PTHR14413:SF16">
    <property type="entry name" value="LARGE RIBOSOMAL SUBUNIT PROTEIN BL17M"/>
    <property type="match status" value="1"/>
</dbReference>
<dbReference type="HAMAP" id="MF_01368">
    <property type="entry name" value="Ribosomal_bL17"/>
    <property type="match status" value="1"/>
</dbReference>
<evidence type="ECO:0000313" key="7">
    <source>
        <dbReference type="Proteomes" id="UP000512167"/>
    </source>
</evidence>
<accession>A0A7L6N521</accession>
<comment type="similarity">
    <text evidence="1 4 5">Belongs to the bacterial ribosomal protein bL17 family.</text>
</comment>
<evidence type="ECO:0000256" key="4">
    <source>
        <dbReference type="HAMAP-Rule" id="MF_01368"/>
    </source>
</evidence>
<reference evidence="6 7" key="1">
    <citation type="submission" date="2020-04" db="EMBL/GenBank/DDBJ databases">
        <authorList>
            <person name="Zheng R.K."/>
            <person name="Sun C.M."/>
        </authorList>
    </citation>
    <scope>NUCLEOTIDE SEQUENCE [LARGE SCALE GENOMIC DNA]</scope>
    <source>
        <strain evidence="7">zrk29</strain>
    </source>
</reference>
<dbReference type="EMBL" id="CP051151">
    <property type="protein sequence ID" value="QLY40338.1"/>
    <property type="molecule type" value="Genomic_DNA"/>
</dbReference>
<dbReference type="PROSITE" id="PS01167">
    <property type="entry name" value="RIBOSOMAL_L17"/>
    <property type="match status" value="1"/>
</dbReference>
<dbReference type="Proteomes" id="UP000512167">
    <property type="component" value="Chromosome"/>
</dbReference>
<dbReference type="Gene3D" id="3.90.1030.10">
    <property type="entry name" value="Ribosomal protein L17"/>
    <property type="match status" value="1"/>
</dbReference>